<organism evidence="3">
    <name type="scientific">Drosophila persimilis</name>
    <name type="common">Fruit fly</name>
    <dbReference type="NCBI Taxonomy" id="7234"/>
    <lineage>
        <taxon>Eukaryota</taxon>
        <taxon>Metazoa</taxon>
        <taxon>Ecdysozoa</taxon>
        <taxon>Arthropoda</taxon>
        <taxon>Hexapoda</taxon>
        <taxon>Insecta</taxon>
        <taxon>Pterygota</taxon>
        <taxon>Neoptera</taxon>
        <taxon>Endopterygota</taxon>
        <taxon>Diptera</taxon>
        <taxon>Brachycera</taxon>
        <taxon>Muscomorpha</taxon>
        <taxon>Ephydroidea</taxon>
        <taxon>Drosophilidae</taxon>
        <taxon>Drosophila</taxon>
        <taxon>Sophophora</taxon>
    </lineage>
</organism>
<name>B4GRB3_DROPE</name>
<keyword evidence="3" id="KW-1185">Reference proteome</keyword>
<dbReference type="Proteomes" id="UP000008744">
    <property type="component" value="Unassembled WGS sequence"/>
</dbReference>
<dbReference type="HOGENOM" id="CLU_168497_0_0_1"/>
<protein>
    <submittedName>
        <fullName evidence="2">GL25176</fullName>
    </submittedName>
</protein>
<dbReference type="AlphaFoldDB" id="B4GRB3"/>
<evidence type="ECO:0000313" key="2">
    <source>
        <dbReference type="EMBL" id="EDW40298.1"/>
    </source>
</evidence>
<gene>
    <name evidence="2" type="primary">Dper\GL25176</name>
    <name evidence="2" type="ORF">Dper_GL25176</name>
</gene>
<feature type="compositionally biased region" description="Basic and acidic residues" evidence="1">
    <location>
        <begin position="102"/>
        <end position="117"/>
    </location>
</feature>
<proteinExistence type="predicted"/>
<feature type="region of interest" description="Disordered" evidence="1">
    <location>
        <begin position="70"/>
        <end position="117"/>
    </location>
</feature>
<evidence type="ECO:0000256" key="1">
    <source>
        <dbReference type="SAM" id="MobiDB-lite"/>
    </source>
</evidence>
<dbReference type="EMBL" id="CH479188">
    <property type="protein sequence ID" value="EDW40298.1"/>
    <property type="molecule type" value="Genomic_DNA"/>
</dbReference>
<reference evidence="2 3" key="1">
    <citation type="journal article" date="2007" name="Nature">
        <title>Evolution of genes and genomes on the Drosophila phylogeny.</title>
        <authorList>
            <consortium name="Drosophila 12 Genomes Consortium"/>
            <person name="Clark A.G."/>
            <person name="Eisen M.B."/>
            <person name="Smith D.R."/>
            <person name="Bergman C.M."/>
            <person name="Oliver B."/>
            <person name="Markow T.A."/>
            <person name="Kaufman T.C."/>
            <person name="Kellis M."/>
            <person name="Gelbart W."/>
            <person name="Iyer V.N."/>
            <person name="Pollard D.A."/>
            <person name="Sackton T.B."/>
            <person name="Larracuente A.M."/>
            <person name="Singh N.D."/>
            <person name="Abad J.P."/>
            <person name="Abt D.N."/>
            <person name="Adryan B."/>
            <person name="Aguade M."/>
            <person name="Akashi H."/>
            <person name="Anderson W.W."/>
            <person name="Aquadro C.F."/>
            <person name="Ardell D.H."/>
            <person name="Arguello R."/>
            <person name="Artieri C.G."/>
            <person name="Barbash D.A."/>
            <person name="Barker D."/>
            <person name="Barsanti P."/>
            <person name="Batterham P."/>
            <person name="Batzoglou S."/>
            <person name="Begun D."/>
            <person name="Bhutkar A."/>
            <person name="Blanco E."/>
            <person name="Bosak S.A."/>
            <person name="Bradley R.K."/>
            <person name="Brand A.D."/>
            <person name="Brent M.R."/>
            <person name="Brooks A.N."/>
            <person name="Brown R.H."/>
            <person name="Butlin R.K."/>
            <person name="Caggese C."/>
            <person name="Calvi B.R."/>
            <person name="Bernardo de Carvalho A."/>
            <person name="Caspi A."/>
            <person name="Castrezana S."/>
            <person name="Celniker S.E."/>
            <person name="Chang J.L."/>
            <person name="Chapple C."/>
            <person name="Chatterji S."/>
            <person name="Chinwalla A."/>
            <person name="Civetta A."/>
            <person name="Clifton S.W."/>
            <person name="Comeron J.M."/>
            <person name="Costello J.C."/>
            <person name="Coyne J.A."/>
            <person name="Daub J."/>
            <person name="David R.G."/>
            <person name="Delcher A.L."/>
            <person name="Delehaunty K."/>
            <person name="Do C.B."/>
            <person name="Ebling H."/>
            <person name="Edwards K."/>
            <person name="Eickbush T."/>
            <person name="Evans J.D."/>
            <person name="Filipski A."/>
            <person name="Findeiss S."/>
            <person name="Freyhult E."/>
            <person name="Fulton L."/>
            <person name="Fulton R."/>
            <person name="Garcia A.C."/>
            <person name="Gardiner A."/>
            <person name="Garfield D.A."/>
            <person name="Garvin B.E."/>
            <person name="Gibson G."/>
            <person name="Gilbert D."/>
            <person name="Gnerre S."/>
            <person name="Godfrey J."/>
            <person name="Good R."/>
            <person name="Gotea V."/>
            <person name="Gravely B."/>
            <person name="Greenberg A.J."/>
            <person name="Griffiths-Jones S."/>
            <person name="Gross S."/>
            <person name="Guigo R."/>
            <person name="Gustafson E.A."/>
            <person name="Haerty W."/>
            <person name="Hahn M.W."/>
            <person name="Halligan D.L."/>
            <person name="Halpern A.L."/>
            <person name="Halter G.M."/>
            <person name="Han M.V."/>
            <person name="Heger A."/>
            <person name="Hillier L."/>
            <person name="Hinrichs A.S."/>
            <person name="Holmes I."/>
            <person name="Hoskins R.A."/>
            <person name="Hubisz M.J."/>
            <person name="Hultmark D."/>
            <person name="Huntley M.A."/>
            <person name="Jaffe D.B."/>
            <person name="Jagadeeshan S."/>
            <person name="Jeck W.R."/>
            <person name="Johnson J."/>
            <person name="Jones C.D."/>
            <person name="Jordan W.C."/>
            <person name="Karpen G.H."/>
            <person name="Kataoka E."/>
            <person name="Keightley P.D."/>
            <person name="Kheradpour P."/>
            <person name="Kirkness E.F."/>
            <person name="Koerich L.B."/>
            <person name="Kristiansen K."/>
            <person name="Kudrna D."/>
            <person name="Kulathinal R.J."/>
            <person name="Kumar S."/>
            <person name="Kwok R."/>
            <person name="Lander E."/>
            <person name="Langley C.H."/>
            <person name="Lapoint R."/>
            <person name="Lazzaro B.P."/>
            <person name="Lee S.J."/>
            <person name="Levesque L."/>
            <person name="Li R."/>
            <person name="Lin C.F."/>
            <person name="Lin M.F."/>
            <person name="Lindblad-Toh K."/>
            <person name="Llopart A."/>
            <person name="Long M."/>
            <person name="Low L."/>
            <person name="Lozovsky E."/>
            <person name="Lu J."/>
            <person name="Luo M."/>
            <person name="Machado C.A."/>
            <person name="Makalowski W."/>
            <person name="Marzo M."/>
            <person name="Matsuda M."/>
            <person name="Matzkin L."/>
            <person name="McAllister B."/>
            <person name="McBride C.S."/>
            <person name="McKernan B."/>
            <person name="McKernan K."/>
            <person name="Mendez-Lago M."/>
            <person name="Minx P."/>
            <person name="Mollenhauer M.U."/>
            <person name="Montooth K."/>
            <person name="Mount S.M."/>
            <person name="Mu X."/>
            <person name="Myers E."/>
            <person name="Negre B."/>
            <person name="Newfeld S."/>
            <person name="Nielsen R."/>
            <person name="Noor M.A."/>
            <person name="O'Grady P."/>
            <person name="Pachter L."/>
            <person name="Papaceit M."/>
            <person name="Parisi M.J."/>
            <person name="Parisi M."/>
            <person name="Parts L."/>
            <person name="Pedersen J.S."/>
            <person name="Pesole G."/>
            <person name="Phillippy A.M."/>
            <person name="Ponting C.P."/>
            <person name="Pop M."/>
            <person name="Porcelli D."/>
            <person name="Powell J.R."/>
            <person name="Prohaska S."/>
            <person name="Pruitt K."/>
            <person name="Puig M."/>
            <person name="Quesneville H."/>
            <person name="Ram K.R."/>
            <person name="Rand D."/>
            <person name="Rasmussen M.D."/>
            <person name="Reed L.K."/>
            <person name="Reenan R."/>
            <person name="Reily A."/>
            <person name="Remington K.A."/>
            <person name="Rieger T.T."/>
            <person name="Ritchie M.G."/>
            <person name="Robin C."/>
            <person name="Rogers Y.H."/>
            <person name="Rohde C."/>
            <person name="Rozas J."/>
            <person name="Rubenfield M.J."/>
            <person name="Ruiz A."/>
            <person name="Russo S."/>
            <person name="Salzberg S.L."/>
            <person name="Sanchez-Gracia A."/>
            <person name="Saranga D.J."/>
            <person name="Sato H."/>
            <person name="Schaeffer S.W."/>
            <person name="Schatz M.C."/>
            <person name="Schlenke T."/>
            <person name="Schwartz R."/>
            <person name="Segarra C."/>
            <person name="Singh R.S."/>
            <person name="Sirot L."/>
            <person name="Sirota M."/>
            <person name="Sisneros N.B."/>
            <person name="Smith C.D."/>
            <person name="Smith T.F."/>
            <person name="Spieth J."/>
            <person name="Stage D.E."/>
            <person name="Stark A."/>
            <person name="Stephan W."/>
            <person name="Strausberg R.L."/>
            <person name="Strempel S."/>
            <person name="Sturgill D."/>
            <person name="Sutton G."/>
            <person name="Sutton G.G."/>
            <person name="Tao W."/>
            <person name="Teichmann S."/>
            <person name="Tobari Y.N."/>
            <person name="Tomimura Y."/>
            <person name="Tsolas J.M."/>
            <person name="Valente V.L."/>
            <person name="Venter E."/>
            <person name="Venter J.C."/>
            <person name="Vicario S."/>
            <person name="Vieira F.G."/>
            <person name="Vilella A.J."/>
            <person name="Villasante A."/>
            <person name="Walenz B."/>
            <person name="Wang J."/>
            <person name="Wasserman M."/>
            <person name="Watts T."/>
            <person name="Wilson D."/>
            <person name="Wilson R.K."/>
            <person name="Wing R.A."/>
            <person name="Wolfner M.F."/>
            <person name="Wong A."/>
            <person name="Wong G.K."/>
            <person name="Wu C.I."/>
            <person name="Wu G."/>
            <person name="Yamamoto D."/>
            <person name="Yang H.P."/>
            <person name="Yang S.P."/>
            <person name="Yorke J.A."/>
            <person name="Yoshida K."/>
            <person name="Zdobnov E."/>
            <person name="Zhang P."/>
            <person name="Zhang Y."/>
            <person name="Zimin A.V."/>
            <person name="Baldwin J."/>
            <person name="Abdouelleil A."/>
            <person name="Abdulkadir J."/>
            <person name="Abebe A."/>
            <person name="Abera B."/>
            <person name="Abreu J."/>
            <person name="Acer S.C."/>
            <person name="Aftuck L."/>
            <person name="Alexander A."/>
            <person name="An P."/>
            <person name="Anderson E."/>
            <person name="Anderson S."/>
            <person name="Arachi H."/>
            <person name="Azer M."/>
            <person name="Bachantsang P."/>
            <person name="Barry A."/>
            <person name="Bayul T."/>
            <person name="Berlin A."/>
            <person name="Bessette D."/>
            <person name="Bloom T."/>
            <person name="Blye J."/>
            <person name="Boguslavskiy L."/>
            <person name="Bonnet C."/>
            <person name="Boukhgalter B."/>
            <person name="Bourzgui I."/>
            <person name="Brown A."/>
            <person name="Cahill P."/>
            <person name="Channer S."/>
            <person name="Cheshatsang Y."/>
            <person name="Chuda L."/>
            <person name="Citroen M."/>
            <person name="Collymore A."/>
            <person name="Cooke P."/>
            <person name="Costello M."/>
            <person name="D'Aco K."/>
            <person name="Daza R."/>
            <person name="De Haan G."/>
            <person name="DeGray S."/>
            <person name="DeMaso C."/>
            <person name="Dhargay N."/>
            <person name="Dooley K."/>
            <person name="Dooley E."/>
            <person name="Doricent M."/>
            <person name="Dorje P."/>
            <person name="Dorjee K."/>
            <person name="Dupes A."/>
            <person name="Elong R."/>
            <person name="Falk J."/>
            <person name="Farina A."/>
            <person name="Faro S."/>
            <person name="Ferguson D."/>
            <person name="Fisher S."/>
            <person name="Foley C.D."/>
            <person name="Franke A."/>
            <person name="Friedrich D."/>
            <person name="Gadbois L."/>
            <person name="Gearin G."/>
            <person name="Gearin C.R."/>
            <person name="Giannoukos G."/>
            <person name="Goode T."/>
            <person name="Graham J."/>
            <person name="Grandbois E."/>
            <person name="Grewal S."/>
            <person name="Gyaltsen K."/>
            <person name="Hafez N."/>
            <person name="Hagos B."/>
            <person name="Hall J."/>
            <person name="Henson C."/>
            <person name="Hollinger A."/>
            <person name="Honan T."/>
            <person name="Huard M.D."/>
            <person name="Hughes L."/>
            <person name="Hurhula B."/>
            <person name="Husby M.E."/>
            <person name="Kamat A."/>
            <person name="Kanga B."/>
            <person name="Kashin S."/>
            <person name="Khazanovich D."/>
            <person name="Kisner P."/>
            <person name="Lance K."/>
            <person name="Lara M."/>
            <person name="Lee W."/>
            <person name="Lennon N."/>
            <person name="Letendre F."/>
            <person name="LeVine R."/>
            <person name="Lipovsky A."/>
            <person name="Liu X."/>
            <person name="Liu J."/>
            <person name="Liu S."/>
            <person name="Lokyitsang T."/>
            <person name="Lokyitsang Y."/>
            <person name="Lubonja R."/>
            <person name="Lui A."/>
            <person name="MacDonald P."/>
            <person name="Magnisalis V."/>
            <person name="Maru K."/>
            <person name="Matthews C."/>
            <person name="McCusker W."/>
            <person name="McDonough S."/>
            <person name="Mehta T."/>
            <person name="Meldrim J."/>
            <person name="Meneus L."/>
            <person name="Mihai O."/>
            <person name="Mihalev A."/>
            <person name="Mihova T."/>
            <person name="Mittelman R."/>
            <person name="Mlenga V."/>
            <person name="Montmayeur A."/>
            <person name="Mulrain L."/>
            <person name="Navidi A."/>
            <person name="Naylor J."/>
            <person name="Negash T."/>
            <person name="Nguyen T."/>
            <person name="Nguyen N."/>
            <person name="Nicol R."/>
            <person name="Norbu C."/>
            <person name="Norbu N."/>
            <person name="Novod N."/>
            <person name="O'Neill B."/>
            <person name="Osman S."/>
            <person name="Markiewicz E."/>
            <person name="Oyono O.L."/>
            <person name="Patti C."/>
            <person name="Phunkhang P."/>
            <person name="Pierre F."/>
            <person name="Priest M."/>
            <person name="Raghuraman S."/>
            <person name="Rege F."/>
            <person name="Reyes R."/>
            <person name="Rise C."/>
            <person name="Rogov P."/>
            <person name="Ross K."/>
            <person name="Ryan E."/>
            <person name="Settipalli S."/>
            <person name="Shea T."/>
            <person name="Sherpa N."/>
            <person name="Shi L."/>
            <person name="Shih D."/>
            <person name="Sparrow T."/>
            <person name="Spaulding J."/>
            <person name="Stalker J."/>
            <person name="Stange-Thomann N."/>
            <person name="Stavropoulos S."/>
            <person name="Stone C."/>
            <person name="Strader C."/>
            <person name="Tesfaye S."/>
            <person name="Thomson T."/>
            <person name="Thoulutsang Y."/>
            <person name="Thoulutsang D."/>
            <person name="Topham K."/>
            <person name="Topping I."/>
            <person name="Tsamla T."/>
            <person name="Vassiliev H."/>
            <person name="Vo A."/>
            <person name="Wangchuk T."/>
            <person name="Wangdi T."/>
            <person name="Weiand M."/>
            <person name="Wilkinson J."/>
            <person name="Wilson A."/>
            <person name="Yadav S."/>
            <person name="Young G."/>
            <person name="Yu Q."/>
            <person name="Zembek L."/>
            <person name="Zhong D."/>
            <person name="Zimmer A."/>
            <person name="Zwirko Z."/>
            <person name="Jaffe D.B."/>
            <person name="Alvarez P."/>
            <person name="Brockman W."/>
            <person name="Butler J."/>
            <person name="Chin C."/>
            <person name="Gnerre S."/>
            <person name="Grabherr M."/>
            <person name="Kleber M."/>
            <person name="Mauceli E."/>
            <person name="MacCallum I."/>
        </authorList>
    </citation>
    <scope>NUCLEOTIDE SEQUENCE [LARGE SCALE GENOMIC DNA]</scope>
    <source>
        <strain evidence="3">MSH-3 / Tucson 14011-0111.49</strain>
    </source>
</reference>
<sequence>MAGETEDLGHAVDGQQGSKGVGVAVKLELLELVLELALDGGPPASVGGPFTWLLILRPWDNVNTTAKHQTAGLSELDGDGAGSGQRAACSGQQTAGGIPPRLDPDYRSVAEAKRKSV</sequence>
<dbReference type="OMA" id="AKHQTAG"/>
<evidence type="ECO:0000313" key="3">
    <source>
        <dbReference type="Proteomes" id="UP000008744"/>
    </source>
</evidence>
<accession>B4GRB3</accession>